<dbReference type="PROSITE" id="PS51462">
    <property type="entry name" value="NUDIX"/>
    <property type="match status" value="1"/>
</dbReference>
<feature type="domain" description="Nudix hydrolase" evidence="3">
    <location>
        <begin position="1"/>
        <end position="129"/>
    </location>
</feature>
<dbReference type="Gene3D" id="3.90.79.10">
    <property type="entry name" value="Nucleoside Triphosphate Pyrophosphohydrolase"/>
    <property type="match status" value="1"/>
</dbReference>
<dbReference type="SUPFAM" id="SSF55811">
    <property type="entry name" value="Nudix"/>
    <property type="match status" value="1"/>
</dbReference>
<organism evidence="4 5">
    <name type="scientific">Glutamicibacter protophormiae</name>
    <name type="common">Brevibacterium protophormiae</name>
    <dbReference type="NCBI Taxonomy" id="37930"/>
    <lineage>
        <taxon>Bacteria</taxon>
        <taxon>Bacillati</taxon>
        <taxon>Actinomycetota</taxon>
        <taxon>Actinomycetes</taxon>
        <taxon>Micrococcales</taxon>
        <taxon>Micrococcaceae</taxon>
        <taxon>Glutamicibacter</taxon>
    </lineage>
</organism>
<dbReference type="Pfam" id="PF00293">
    <property type="entry name" value="NUDIX"/>
    <property type="match status" value="1"/>
</dbReference>
<dbReference type="InterPro" id="IPR020084">
    <property type="entry name" value="NUDIX_hydrolase_CS"/>
</dbReference>
<evidence type="ECO:0000256" key="2">
    <source>
        <dbReference type="ARBA" id="ARBA00022801"/>
    </source>
</evidence>
<evidence type="ECO:0000259" key="3">
    <source>
        <dbReference type="PROSITE" id="PS51462"/>
    </source>
</evidence>
<dbReference type="Proteomes" id="UP001195422">
    <property type="component" value="Unassembled WGS sequence"/>
</dbReference>
<sequence>MELIAVAYVIFRRENQILLQRRCGTGFMDGYWSSGAAGHVEAGESVFHAACREALEELGVTVDPADLMPLTVLHRAPNRVDFFFQCTAWDGQPLLMEQDKSADLRWFELEELPSAVVPHEVRAFEQLLTGLPPSDSTGDFTPGAGR</sequence>
<name>A0ABS4XQ24_GLUPR</name>
<proteinExistence type="predicted"/>
<protein>
    <submittedName>
        <fullName evidence="4">8-oxo-dGTP pyrophosphatase MutT (NUDIX family)</fullName>
    </submittedName>
</protein>
<dbReference type="InterPro" id="IPR015797">
    <property type="entry name" value="NUDIX_hydrolase-like_dom_sf"/>
</dbReference>
<comment type="cofactor">
    <cofactor evidence="1">
        <name>Mg(2+)</name>
        <dbReference type="ChEBI" id="CHEBI:18420"/>
    </cofactor>
</comment>
<gene>
    <name evidence="4" type="ORF">JOF39_001699</name>
</gene>
<dbReference type="PANTHER" id="PTHR43046">
    <property type="entry name" value="GDP-MANNOSE MANNOSYL HYDROLASE"/>
    <property type="match status" value="1"/>
</dbReference>
<accession>A0ABS4XQ24</accession>
<evidence type="ECO:0000256" key="1">
    <source>
        <dbReference type="ARBA" id="ARBA00001946"/>
    </source>
</evidence>
<evidence type="ECO:0000313" key="4">
    <source>
        <dbReference type="EMBL" id="MBP2398618.1"/>
    </source>
</evidence>
<reference evidence="4 5" key="1">
    <citation type="submission" date="2021-03" db="EMBL/GenBank/DDBJ databases">
        <title>Sequencing the genomes of 1000 actinobacteria strains.</title>
        <authorList>
            <person name="Klenk H.-P."/>
        </authorList>
    </citation>
    <scope>NUCLEOTIDE SEQUENCE [LARGE SCALE GENOMIC DNA]</scope>
    <source>
        <strain evidence="4 5">DSM 20168</strain>
    </source>
</reference>
<dbReference type="CDD" id="cd04683">
    <property type="entry name" value="NUDIX_Hydrolase"/>
    <property type="match status" value="1"/>
</dbReference>
<comment type="caution">
    <text evidence="4">The sequence shown here is derived from an EMBL/GenBank/DDBJ whole genome shotgun (WGS) entry which is preliminary data.</text>
</comment>
<evidence type="ECO:0000313" key="5">
    <source>
        <dbReference type="Proteomes" id="UP001195422"/>
    </source>
</evidence>
<dbReference type="PANTHER" id="PTHR43046:SF16">
    <property type="entry name" value="ADP-RIBOSE PYROPHOSPHATASE YJHB-RELATED"/>
    <property type="match status" value="1"/>
</dbReference>
<dbReference type="InterPro" id="IPR000086">
    <property type="entry name" value="NUDIX_hydrolase_dom"/>
</dbReference>
<dbReference type="EMBL" id="JAGIOJ010000001">
    <property type="protein sequence ID" value="MBP2398618.1"/>
    <property type="molecule type" value="Genomic_DNA"/>
</dbReference>
<dbReference type="PROSITE" id="PS00893">
    <property type="entry name" value="NUDIX_BOX"/>
    <property type="match status" value="1"/>
</dbReference>
<dbReference type="RefSeq" id="WP_188947412.1">
    <property type="nucleotide sequence ID" value="NZ_BMPH01000003.1"/>
</dbReference>
<keyword evidence="2" id="KW-0378">Hydrolase</keyword>
<keyword evidence="5" id="KW-1185">Reference proteome</keyword>